<protein>
    <recommendedName>
        <fullName evidence="3">DUF2149 domain-containing protein</fullName>
    </recommendedName>
</protein>
<gene>
    <name evidence="1" type="ORF">SAMN02743940_1369</name>
</gene>
<sequence length="111" mass="12091">MLVVAFMARRWQHDRFNSGDEEPLGPMANLLDLMLVFACGLIATLIAMSSQLEEHFQTSQKTAGQSNTQVIKTGSELPKLPTEAQGGTDGLESVGQVYRDLKTGKLILIGK</sequence>
<evidence type="ECO:0000313" key="1">
    <source>
        <dbReference type="EMBL" id="SIO23497.1"/>
    </source>
</evidence>
<dbReference type="Pfam" id="PF09919">
    <property type="entry name" value="DUF2149"/>
    <property type="match status" value="1"/>
</dbReference>
<proteinExistence type="predicted"/>
<dbReference type="EMBL" id="FSRO01000001">
    <property type="protein sequence ID" value="SIO23497.1"/>
    <property type="molecule type" value="Genomic_DNA"/>
</dbReference>
<evidence type="ECO:0008006" key="3">
    <source>
        <dbReference type="Google" id="ProtNLM"/>
    </source>
</evidence>
<dbReference type="STRING" id="44575.SAMN05216419_10264"/>
<dbReference type="InterPro" id="IPR018676">
    <property type="entry name" value="DUF2149"/>
</dbReference>
<dbReference type="Proteomes" id="UP000185062">
    <property type="component" value="Unassembled WGS sequence"/>
</dbReference>
<organism evidence="1 2">
    <name type="scientific">Nitrosomonas cryotolerans ATCC 49181</name>
    <dbReference type="NCBI Taxonomy" id="1131553"/>
    <lineage>
        <taxon>Bacteria</taxon>
        <taxon>Pseudomonadati</taxon>
        <taxon>Pseudomonadota</taxon>
        <taxon>Betaproteobacteria</taxon>
        <taxon>Nitrosomonadales</taxon>
        <taxon>Nitrosomonadaceae</taxon>
        <taxon>Nitrosomonas</taxon>
    </lineage>
</organism>
<accession>A0A1N6HUN2</accession>
<dbReference type="eggNOG" id="COG4744">
    <property type="taxonomic scope" value="Bacteria"/>
</dbReference>
<name>A0A1N6HUN2_9PROT</name>
<dbReference type="AlphaFoldDB" id="A0A1N6HUN2"/>
<keyword evidence="2" id="KW-1185">Reference proteome</keyword>
<evidence type="ECO:0000313" key="2">
    <source>
        <dbReference type="Proteomes" id="UP000185062"/>
    </source>
</evidence>
<reference evidence="1 2" key="1">
    <citation type="submission" date="2016-12" db="EMBL/GenBank/DDBJ databases">
        <authorList>
            <person name="Song W.-J."/>
            <person name="Kurnit D.M."/>
        </authorList>
    </citation>
    <scope>NUCLEOTIDE SEQUENCE [LARGE SCALE GENOMIC DNA]</scope>
    <source>
        <strain evidence="1 2">ATCC 49181</strain>
    </source>
</reference>